<dbReference type="AlphaFoldDB" id="A0A414XZD6"/>
<dbReference type="Proteomes" id="UP000283713">
    <property type="component" value="Unassembled WGS sequence"/>
</dbReference>
<evidence type="ECO:0000313" key="1">
    <source>
        <dbReference type="EMBL" id="RHH79290.1"/>
    </source>
</evidence>
<evidence type="ECO:0000313" key="2">
    <source>
        <dbReference type="Proteomes" id="UP000283713"/>
    </source>
</evidence>
<proteinExistence type="predicted"/>
<protein>
    <submittedName>
        <fullName evidence="1">Uncharacterized protein</fullName>
    </submittedName>
</protein>
<name>A0A414XZD6_PHOVU</name>
<comment type="caution">
    <text evidence="1">The sequence shown here is derived from an EMBL/GenBank/DDBJ whole genome shotgun (WGS) entry which is preliminary data.</text>
</comment>
<sequence length="135" mass="15951">MRFTNKKELIEKEYQLPINTIYQDSLTSKLINLSDLKPNGQPQRYDGDWCWTQYARYLTPRSEVQNVIDAKLHPAKETSIDESDIHKFKALLQTSLTNSTYKVRMDETLKFCRDCQAEALSYTKVYEYIKDLLKE</sequence>
<organism evidence="1 2">
    <name type="scientific">Phocaeicola vulgatus</name>
    <name type="common">Bacteroides vulgatus</name>
    <dbReference type="NCBI Taxonomy" id="821"/>
    <lineage>
        <taxon>Bacteria</taxon>
        <taxon>Pseudomonadati</taxon>
        <taxon>Bacteroidota</taxon>
        <taxon>Bacteroidia</taxon>
        <taxon>Bacteroidales</taxon>
        <taxon>Bacteroidaceae</taxon>
        <taxon>Phocaeicola</taxon>
    </lineage>
</organism>
<dbReference type="EMBL" id="QRKA01000011">
    <property type="protein sequence ID" value="RHH79290.1"/>
    <property type="molecule type" value="Genomic_DNA"/>
</dbReference>
<gene>
    <name evidence="1" type="ORF">DW193_09340</name>
</gene>
<reference evidence="1 2" key="1">
    <citation type="submission" date="2018-08" db="EMBL/GenBank/DDBJ databases">
        <title>A genome reference for cultivated species of the human gut microbiota.</title>
        <authorList>
            <person name="Zou Y."/>
            <person name="Xue W."/>
            <person name="Luo G."/>
        </authorList>
    </citation>
    <scope>NUCLEOTIDE SEQUENCE [LARGE SCALE GENOMIC DNA]</scope>
    <source>
        <strain evidence="1 2">AM16-6</strain>
    </source>
</reference>
<accession>A0A414XZD6</accession>